<feature type="transmembrane region" description="Helical" evidence="5">
    <location>
        <begin position="276"/>
        <end position="296"/>
    </location>
</feature>
<dbReference type="PANTHER" id="PTHR11785:SF382">
    <property type="entry name" value="LOW-AFFINITY METHIONINE PERMEASE"/>
    <property type="match status" value="1"/>
</dbReference>
<evidence type="ECO:0000256" key="3">
    <source>
        <dbReference type="ARBA" id="ARBA00022989"/>
    </source>
</evidence>
<keyword evidence="3 5" id="KW-1133">Transmembrane helix</keyword>
<dbReference type="GO" id="GO:0016020">
    <property type="term" value="C:membrane"/>
    <property type="evidence" value="ECO:0007669"/>
    <property type="project" value="UniProtKB-SubCell"/>
</dbReference>
<evidence type="ECO:0000256" key="5">
    <source>
        <dbReference type="SAM" id="Phobius"/>
    </source>
</evidence>
<reference evidence="6" key="2">
    <citation type="submission" date="2023-06" db="EMBL/GenBank/DDBJ databases">
        <authorList>
            <consortium name="Lawrence Berkeley National Laboratory"/>
            <person name="Haridas S."/>
            <person name="Hensen N."/>
            <person name="Bonometti L."/>
            <person name="Westerberg I."/>
            <person name="Brannstrom I.O."/>
            <person name="Guillou S."/>
            <person name="Cros-Aarteil S."/>
            <person name="Calhoun S."/>
            <person name="Kuo A."/>
            <person name="Mondo S."/>
            <person name="Pangilinan J."/>
            <person name="Riley R."/>
            <person name="Labutti K."/>
            <person name="Andreopoulos B."/>
            <person name="Lipzen A."/>
            <person name="Chen C."/>
            <person name="Yanf M."/>
            <person name="Daum C."/>
            <person name="Ng V."/>
            <person name="Clum A."/>
            <person name="Steindorff A."/>
            <person name="Ohm R."/>
            <person name="Martin F."/>
            <person name="Silar P."/>
            <person name="Natvig D."/>
            <person name="Lalanne C."/>
            <person name="Gautier V."/>
            <person name="Ament-Velasquez S.L."/>
            <person name="Kruys A."/>
            <person name="Hutchinson M.I."/>
            <person name="Powell A.J."/>
            <person name="Barry K."/>
            <person name="Miller A.N."/>
            <person name="Grigoriev I.V."/>
            <person name="Debuchy R."/>
            <person name="Gladieux P."/>
            <person name="Thoren M.H."/>
            <person name="Johannesson H."/>
        </authorList>
    </citation>
    <scope>NUCLEOTIDE SEQUENCE</scope>
    <source>
        <strain evidence="6">CBS 118394</strain>
    </source>
</reference>
<keyword evidence="2 5" id="KW-0812">Transmembrane</keyword>
<dbReference type="AlphaFoldDB" id="A0AAE0I484"/>
<evidence type="ECO:0000313" key="6">
    <source>
        <dbReference type="EMBL" id="KAK3318146.1"/>
    </source>
</evidence>
<evidence type="ECO:0000256" key="4">
    <source>
        <dbReference type="ARBA" id="ARBA00023136"/>
    </source>
</evidence>
<evidence type="ECO:0000256" key="2">
    <source>
        <dbReference type="ARBA" id="ARBA00022692"/>
    </source>
</evidence>
<keyword evidence="4 5" id="KW-0472">Membrane</keyword>
<dbReference type="InterPro" id="IPR050598">
    <property type="entry name" value="AminoAcid_Transporter"/>
</dbReference>
<evidence type="ECO:0000256" key="1">
    <source>
        <dbReference type="ARBA" id="ARBA00004141"/>
    </source>
</evidence>
<feature type="transmembrane region" description="Helical" evidence="5">
    <location>
        <begin position="308"/>
        <end position="326"/>
    </location>
</feature>
<dbReference type="GO" id="GO:0015179">
    <property type="term" value="F:L-amino acid transmembrane transporter activity"/>
    <property type="evidence" value="ECO:0007669"/>
    <property type="project" value="TreeGrafter"/>
</dbReference>
<dbReference type="Pfam" id="PF13520">
    <property type="entry name" value="AA_permease_2"/>
    <property type="match status" value="1"/>
</dbReference>
<protein>
    <submittedName>
        <fullName evidence="6">Amino acid permease-domain-containing protein</fullName>
    </submittedName>
</protein>
<keyword evidence="7" id="KW-1185">Reference proteome</keyword>
<feature type="transmembrane region" description="Helical" evidence="5">
    <location>
        <begin position="35"/>
        <end position="55"/>
    </location>
</feature>
<organism evidence="6 7">
    <name type="scientific">Apodospora peruviana</name>
    <dbReference type="NCBI Taxonomy" id="516989"/>
    <lineage>
        <taxon>Eukaryota</taxon>
        <taxon>Fungi</taxon>
        <taxon>Dikarya</taxon>
        <taxon>Ascomycota</taxon>
        <taxon>Pezizomycotina</taxon>
        <taxon>Sordariomycetes</taxon>
        <taxon>Sordariomycetidae</taxon>
        <taxon>Sordariales</taxon>
        <taxon>Lasiosphaeriaceae</taxon>
        <taxon>Apodospora</taxon>
    </lineage>
</organism>
<dbReference type="Proteomes" id="UP001283341">
    <property type="component" value="Unassembled WGS sequence"/>
</dbReference>
<comment type="caution">
    <text evidence="6">The sequence shown here is derived from an EMBL/GenBank/DDBJ whole genome shotgun (WGS) entry which is preliminary data.</text>
</comment>
<gene>
    <name evidence="6" type="ORF">B0H66DRAFT_621905</name>
</gene>
<reference evidence="6" key="1">
    <citation type="journal article" date="2023" name="Mol. Phylogenet. Evol.">
        <title>Genome-scale phylogeny and comparative genomics of the fungal order Sordariales.</title>
        <authorList>
            <person name="Hensen N."/>
            <person name="Bonometti L."/>
            <person name="Westerberg I."/>
            <person name="Brannstrom I.O."/>
            <person name="Guillou S."/>
            <person name="Cros-Aarteil S."/>
            <person name="Calhoun S."/>
            <person name="Haridas S."/>
            <person name="Kuo A."/>
            <person name="Mondo S."/>
            <person name="Pangilinan J."/>
            <person name="Riley R."/>
            <person name="LaButti K."/>
            <person name="Andreopoulos B."/>
            <person name="Lipzen A."/>
            <person name="Chen C."/>
            <person name="Yan M."/>
            <person name="Daum C."/>
            <person name="Ng V."/>
            <person name="Clum A."/>
            <person name="Steindorff A."/>
            <person name="Ohm R.A."/>
            <person name="Martin F."/>
            <person name="Silar P."/>
            <person name="Natvig D.O."/>
            <person name="Lalanne C."/>
            <person name="Gautier V."/>
            <person name="Ament-Velasquez S.L."/>
            <person name="Kruys A."/>
            <person name="Hutchinson M.I."/>
            <person name="Powell A.J."/>
            <person name="Barry K."/>
            <person name="Miller A.N."/>
            <person name="Grigoriev I.V."/>
            <person name="Debuchy R."/>
            <person name="Gladieux P."/>
            <person name="Hiltunen Thoren M."/>
            <person name="Johannesson H."/>
        </authorList>
    </citation>
    <scope>NUCLEOTIDE SEQUENCE</scope>
    <source>
        <strain evidence="6">CBS 118394</strain>
    </source>
</reference>
<feature type="transmembrane region" description="Helical" evidence="5">
    <location>
        <begin position="234"/>
        <end position="256"/>
    </location>
</feature>
<sequence length="403" mass="45197">MAVVVLENGTTISNADDLNRSAAASFSPVEVCAQFAIGITYGLLSLCMVFHYMRLLPNEARRRWPRTILNQEDNFCLARAIIPFLLCLFAFVFWPIILVWDFWARYHCLAAKTRSPETQLSTRINRVVRNAPETLKIAAPLANFTATLLYILANIGYFAASSKSEIANSGKTVAASFFANVFGEGVFITRVLPFIISLSILGNIFSQTFAAARVKQEVAKEGILPFSRLFASDWPIQTPTGGLLLHWIFTVALVVGPKTGDAYPFISLLSTYSQSWVKLLIACGLICLTLSPSSDWKNERTSFHTSNYLTIPWALSLLFVLSAPFIRNNTITSTIPWYVVPTVGCSILVIGSAYWVYWLKIWPLFGYSVKHEREVLPDGSERIKYTRVVGKASTGWKHNFQWY</sequence>
<accession>A0AAE0I484</accession>
<feature type="transmembrane region" description="Helical" evidence="5">
    <location>
        <begin position="76"/>
        <end position="97"/>
    </location>
</feature>
<dbReference type="PANTHER" id="PTHR11785">
    <property type="entry name" value="AMINO ACID TRANSPORTER"/>
    <property type="match status" value="1"/>
</dbReference>
<feature type="transmembrane region" description="Helical" evidence="5">
    <location>
        <begin position="338"/>
        <end position="357"/>
    </location>
</feature>
<evidence type="ECO:0000313" key="7">
    <source>
        <dbReference type="Proteomes" id="UP001283341"/>
    </source>
</evidence>
<dbReference type="Gene3D" id="1.20.1740.10">
    <property type="entry name" value="Amino acid/polyamine transporter I"/>
    <property type="match status" value="1"/>
</dbReference>
<proteinExistence type="predicted"/>
<feature type="transmembrane region" description="Helical" evidence="5">
    <location>
        <begin position="137"/>
        <end position="160"/>
    </location>
</feature>
<dbReference type="InterPro" id="IPR002293">
    <property type="entry name" value="AA/rel_permease1"/>
</dbReference>
<comment type="subcellular location">
    <subcellularLocation>
        <location evidence="1">Membrane</location>
        <topology evidence="1">Multi-pass membrane protein</topology>
    </subcellularLocation>
</comment>
<name>A0AAE0I484_9PEZI</name>
<dbReference type="EMBL" id="JAUEDM010000004">
    <property type="protein sequence ID" value="KAK3318146.1"/>
    <property type="molecule type" value="Genomic_DNA"/>
</dbReference>